<feature type="region of interest" description="Disordered" evidence="1">
    <location>
        <begin position="108"/>
        <end position="147"/>
    </location>
</feature>
<sequence>MYSSFGSYSSMSSVTQPLDITPSSYLSSSSAYHANCAFPSWPQQERATSYLSDDDLLDLEEDNHSHNYSSASSNASGSPFVTEQELLELQREQQAALQREALRFVMQEKERRKQAAAKRSRRGSNGSSKKSPKSRSSMMTSISEAIE</sequence>
<feature type="compositionally biased region" description="Low complexity" evidence="1">
    <location>
        <begin position="66"/>
        <end position="78"/>
    </location>
</feature>
<dbReference type="Proteomes" id="UP000829685">
    <property type="component" value="Unassembled WGS sequence"/>
</dbReference>
<dbReference type="AlphaFoldDB" id="A0A9Q0AK35"/>
<evidence type="ECO:0000313" key="3">
    <source>
        <dbReference type="Proteomes" id="UP000829685"/>
    </source>
</evidence>
<name>A0A9Q0AK35_9PEZI</name>
<feature type="compositionally biased region" description="Acidic residues" evidence="1">
    <location>
        <begin position="52"/>
        <end position="61"/>
    </location>
</feature>
<dbReference type="EMBL" id="JAFIMR010000036">
    <property type="protein sequence ID" value="KAI1858589.1"/>
    <property type="molecule type" value="Genomic_DNA"/>
</dbReference>
<comment type="caution">
    <text evidence="2">The sequence shown here is derived from an EMBL/GenBank/DDBJ whole genome shotgun (WGS) entry which is preliminary data.</text>
</comment>
<feature type="region of interest" description="Disordered" evidence="1">
    <location>
        <begin position="52"/>
        <end position="87"/>
    </location>
</feature>
<reference evidence="2" key="1">
    <citation type="submission" date="2021-03" db="EMBL/GenBank/DDBJ databases">
        <title>Revisited historic fungal species revealed as producer of novel bioactive compounds through whole genome sequencing and comparative genomics.</title>
        <authorList>
            <person name="Vignolle G.A."/>
            <person name="Hochenegger N."/>
            <person name="Mach R.L."/>
            <person name="Mach-Aigner A.R."/>
            <person name="Javad Rahimi M."/>
            <person name="Salim K.A."/>
            <person name="Chan C.M."/>
            <person name="Lim L.B.L."/>
            <person name="Cai F."/>
            <person name="Druzhinina I.S."/>
            <person name="U'Ren J.M."/>
            <person name="Derntl C."/>
        </authorList>
    </citation>
    <scope>NUCLEOTIDE SEQUENCE</scope>
    <source>
        <strain evidence="2">TUCIM 5799</strain>
    </source>
</reference>
<feature type="compositionally biased region" description="Polar residues" evidence="1">
    <location>
        <begin position="138"/>
        <end position="147"/>
    </location>
</feature>
<accession>A0A9Q0AK35</accession>
<evidence type="ECO:0000313" key="2">
    <source>
        <dbReference type="EMBL" id="KAI1858589.1"/>
    </source>
</evidence>
<organism evidence="2 3">
    <name type="scientific">Neoarthrinium moseri</name>
    <dbReference type="NCBI Taxonomy" id="1658444"/>
    <lineage>
        <taxon>Eukaryota</taxon>
        <taxon>Fungi</taxon>
        <taxon>Dikarya</taxon>
        <taxon>Ascomycota</taxon>
        <taxon>Pezizomycotina</taxon>
        <taxon>Sordariomycetes</taxon>
        <taxon>Xylariomycetidae</taxon>
        <taxon>Amphisphaeriales</taxon>
        <taxon>Apiosporaceae</taxon>
        <taxon>Neoarthrinium</taxon>
    </lineage>
</organism>
<proteinExistence type="predicted"/>
<gene>
    <name evidence="2" type="ORF">JX265_010682</name>
</gene>
<feature type="compositionally biased region" description="Low complexity" evidence="1">
    <location>
        <begin position="123"/>
        <end position="137"/>
    </location>
</feature>
<keyword evidence="3" id="KW-1185">Reference proteome</keyword>
<evidence type="ECO:0000256" key="1">
    <source>
        <dbReference type="SAM" id="MobiDB-lite"/>
    </source>
</evidence>
<protein>
    <submittedName>
        <fullName evidence="2">Uncharacterized protein</fullName>
    </submittedName>
</protein>